<accession>A0A1H3SHX2</accession>
<dbReference type="SUPFAM" id="SSF159275">
    <property type="entry name" value="PA1994-like"/>
    <property type="match status" value="1"/>
</dbReference>
<name>A0A1H3SHX2_9ACTN</name>
<sequence>MPKSLFWIRTDTAGTDHVLLNDQRGLSARGVATAVTPVPYTCTYSLVTDEHWATSRFEVTVEGAGWVRTLKMERALGRWRVSTAEQGDLAAALRAAGHGNPGYPGTEEPGRLEGALDVDLGHAPLFNTLPIRRLGLREGDVGTQQRIEVAWVHVPSLEVLPATQGYTIVDPNRARFAVQGFTAELELDDNAYVTHYPGLAERR</sequence>
<reference evidence="2" key="1">
    <citation type="submission" date="2016-10" db="EMBL/GenBank/DDBJ databases">
        <authorList>
            <person name="Varghese N."/>
            <person name="Submissions S."/>
        </authorList>
    </citation>
    <scope>NUCLEOTIDE SEQUENCE [LARGE SCALE GENOMIC DNA]</scope>
    <source>
        <strain evidence="2">DSM 45245</strain>
    </source>
</reference>
<protein>
    <recommendedName>
        <fullName evidence="3">Glycolipid-binding</fullName>
    </recommendedName>
</protein>
<evidence type="ECO:0000313" key="1">
    <source>
        <dbReference type="EMBL" id="SDZ36709.1"/>
    </source>
</evidence>
<dbReference type="OrthoDB" id="7347529at2"/>
<dbReference type="EMBL" id="FNPH01000011">
    <property type="protein sequence ID" value="SDZ36709.1"/>
    <property type="molecule type" value="Genomic_DNA"/>
</dbReference>
<gene>
    <name evidence="1" type="ORF">SAMN05444365_111112</name>
</gene>
<organism evidence="1 2">
    <name type="scientific">Micromonospora pattaloongensis</name>
    <dbReference type="NCBI Taxonomy" id="405436"/>
    <lineage>
        <taxon>Bacteria</taxon>
        <taxon>Bacillati</taxon>
        <taxon>Actinomycetota</taxon>
        <taxon>Actinomycetes</taxon>
        <taxon>Micromonosporales</taxon>
        <taxon>Micromonosporaceae</taxon>
        <taxon>Micromonospora</taxon>
    </lineage>
</organism>
<evidence type="ECO:0000313" key="2">
    <source>
        <dbReference type="Proteomes" id="UP000242415"/>
    </source>
</evidence>
<dbReference type="AlphaFoldDB" id="A0A1H3SHX2"/>
<dbReference type="InterPro" id="IPR009467">
    <property type="entry name" value="Glycolipid-bd_prot_put"/>
</dbReference>
<evidence type="ECO:0008006" key="3">
    <source>
        <dbReference type="Google" id="ProtNLM"/>
    </source>
</evidence>
<dbReference type="Pfam" id="PF06475">
    <property type="entry name" value="Glycolipid_bind"/>
    <property type="match status" value="1"/>
</dbReference>
<proteinExistence type="predicted"/>
<dbReference type="STRING" id="405436.SAMN05444365_111112"/>
<keyword evidence="2" id="KW-1185">Reference proteome</keyword>
<dbReference type="Proteomes" id="UP000242415">
    <property type="component" value="Unassembled WGS sequence"/>
</dbReference>